<evidence type="ECO:0000313" key="8">
    <source>
        <dbReference type="EMBL" id="KFN41535.1"/>
    </source>
</evidence>
<sequence>MSLVSRWFRIPFWQRVLAGFVLGALAGWAIGETAAAWFQPLGTLYVTLIKMIATPLVFFAVINAVASLHGQQSVAALGGRTFAWFAATAALAVGVALAVGAVMQPGLGLGELAVAESYVEKVVPGPVAVLLDVVPANPFAALAEGKILQVIFFAGLVGFALVKLGEKTAKLRALAGEASDVMIQVTRFVLEVTPIGTFGLIAALVGSYGFERLLPLGGFVVALYLACALHIVFVYGGLLLAHGLNPLRFLRGALPAMQVAFVASSSFAALPASLRAATHALGVKQEYAAFAVPLGASIKMDGCGAIFPTLTAMFVAQYFGIELSASQYFVILLASVLGSFGTAGVPGTAMVMATVVLSSAGLPLEGIGYLVAIDRVLDMMRTMTNVTGQVLVPVLVAKETGLLDQAVYDRATGDIGLDDAAPRA</sequence>
<accession>A0A091BAT4</accession>
<keyword evidence="6 7" id="KW-0472">Membrane</keyword>
<evidence type="ECO:0000256" key="6">
    <source>
        <dbReference type="ARBA" id="ARBA00023136"/>
    </source>
</evidence>
<feature type="transmembrane region" description="Helical" evidence="7">
    <location>
        <begin position="328"/>
        <end position="345"/>
    </location>
</feature>
<evidence type="ECO:0000256" key="5">
    <source>
        <dbReference type="ARBA" id="ARBA00022989"/>
    </source>
</evidence>
<dbReference type="GO" id="GO:0005886">
    <property type="term" value="C:plasma membrane"/>
    <property type="evidence" value="ECO:0007669"/>
    <property type="project" value="UniProtKB-SubCell"/>
</dbReference>
<dbReference type="OrthoDB" id="9766690at2"/>
<feature type="transmembrane region" description="Helical" evidence="7">
    <location>
        <begin position="294"/>
        <end position="316"/>
    </location>
</feature>
<keyword evidence="5 7" id="KW-1133">Transmembrane helix</keyword>
<evidence type="ECO:0000256" key="2">
    <source>
        <dbReference type="ARBA" id="ARBA00022448"/>
    </source>
</evidence>
<dbReference type="PANTHER" id="PTHR42865">
    <property type="entry name" value="PROTON/GLUTAMATE-ASPARTATE SYMPORTER"/>
    <property type="match status" value="1"/>
</dbReference>
<dbReference type="STRING" id="1384056.N787_05540"/>
<proteinExistence type="predicted"/>
<feature type="transmembrane region" description="Helical" evidence="7">
    <location>
        <begin position="82"/>
        <end position="103"/>
    </location>
</feature>
<gene>
    <name evidence="8" type="ORF">N787_05540</name>
</gene>
<evidence type="ECO:0000256" key="7">
    <source>
        <dbReference type="SAM" id="Phobius"/>
    </source>
</evidence>
<dbReference type="GO" id="GO:0006835">
    <property type="term" value="P:dicarboxylic acid transport"/>
    <property type="evidence" value="ECO:0007669"/>
    <property type="project" value="TreeGrafter"/>
</dbReference>
<dbReference type="SUPFAM" id="SSF118215">
    <property type="entry name" value="Proton glutamate symport protein"/>
    <property type="match status" value="1"/>
</dbReference>
<dbReference type="Proteomes" id="UP000029393">
    <property type="component" value="Unassembled WGS sequence"/>
</dbReference>
<dbReference type="PANTHER" id="PTHR42865:SF7">
    <property type="entry name" value="PROTON_GLUTAMATE-ASPARTATE SYMPORTER"/>
    <property type="match status" value="1"/>
</dbReference>
<keyword evidence="9" id="KW-1185">Reference proteome</keyword>
<dbReference type="Gene3D" id="1.10.3860.10">
    <property type="entry name" value="Sodium:dicarboxylate symporter"/>
    <property type="match status" value="1"/>
</dbReference>
<dbReference type="Pfam" id="PF00375">
    <property type="entry name" value="SDF"/>
    <property type="match status" value="1"/>
</dbReference>
<organism evidence="8 9">
    <name type="scientific">Arenimonas metalli CF5-1</name>
    <dbReference type="NCBI Taxonomy" id="1384056"/>
    <lineage>
        <taxon>Bacteria</taxon>
        <taxon>Pseudomonadati</taxon>
        <taxon>Pseudomonadota</taxon>
        <taxon>Gammaproteobacteria</taxon>
        <taxon>Lysobacterales</taxon>
        <taxon>Lysobacteraceae</taxon>
        <taxon>Arenimonas</taxon>
    </lineage>
</organism>
<dbReference type="PRINTS" id="PR00173">
    <property type="entry name" value="EDTRNSPORT"/>
</dbReference>
<feature type="transmembrane region" description="Helical" evidence="7">
    <location>
        <begin position="185"/>
        <end position="210"/>
    </location>
</feature>
<keyword evidence="2" id="KW-0813">Transport</keyword>
<name>A0A091BAT4_9GAMM</name>
<evidence type="ECO:0000256" key="1">
    <source>
        <dbReference type="ARBA" id="ARBA00004651"/>
    </source>
</evidence>
<feature type="transmembrane region" description="Helical" evidence="7">
    <location>
        <begin position="351"/>
        <end position="373"/>
    </location>
</feature>
<feature type="transmembrane region" description="Helical" evidence="7">
    <location>
        <begin position="216"/>
        <end position="241"/>
    </location>
</feature>
<feature type="transmembrane region" description="Helical" evidence="7">
    <location>
        <begin position="253"/>
        <end position="274"/>
    </location>
</feature>
<dbReference type="eggNOG" id="COG1301">
    <property type="taxonomic scope" value="Bacteria"/>
</dbReference>
<feature type="transmembrane region" description="Helical" evidence="7">
    <location>
        <begin position="147"/>
        <end position="164"/>
    </location>
</feature>
<dbReference type="AlphaFoldDB" id="A0A091BAT4"/>
<reference evidence="8 9" key="1">
    <citation type="submission" date="2013-09" db="EMBL/GenBank/DDBJ databases">
        <title>Genome sequencing of Arenimonas metalli.</title>
        <authorList>
            <person name="Chen F."/>
            <person name="Wang G."/>
        </authorList>
    </citation>
    <scope>NUCLEOTIDE SEQUENCE [LARGE SCALE GENOMIC DNA]</scope>
    <source>
        <strain evidence="8 9">CF5-1</strain>
    </source>
</reference>
<dbReference type="PATRIC" id="fig|1384056.3.peg.2621"/>
<evidence type="ECO:0000313" key="9">
    <source>
        <dbReference type="Proteomes" id="UP000029393"/>
    </source>
</evidence>
<evidence type="ECO:0000256" key="4">
    <source>
        <dbReference type="ARBA" id="ARBA00022692"/>
    </source>
</evidence>
<keyword evidence="3" id="KW-1003">Cell membrane</keyword>
<dbReference type="InterPro" id="IPR036458">
    <property type="entry name" value="Na:dicarbo_symporter_sf"/>
</dbReference>
<comment type="caution">
    <text evidence="8">The sequence shown here is derived from an EMBL/GenBank/DDBJ whole genome shotgun (WGS) entry which is preliminary data.</text>
</comment>
<keyword evidence="4 7" id="KW-0812">Transmembrane</keyword>
<dbReference type="EMBL" id="AVCK01000064">
    <property type="protein sequence ID" value="KFN41535.1"/>
    <property type="molecule type" value="Genomic_DNA"/>
</dbReference>
<comment type="subcellular location">
    <subcellularLocation>
        <location evidence="1">Cell membrane</location>
        <topology evidence="1">Multi-pass membrane protein</topology>
    </subcellularLocation>
</comment>
<protein>
    <submittedName>
        <fullName evidence="8">Amino acid:proton symporter</fullName>
    </submittedName>
</protein>
<feature type="transmembrane region" description="Helical" evidence="7">
    <location>
        <begin position="45"/>
        <end position="70"/>
    </location>
</feature>
<dbReference type="InterPro" id="IPR001991">
    <property type="entry name" value="Na-dicarboxylate_symporter"/>
</dbReference>
<evidence type="ECO:0000256" key="3">
    <source>
        <dbReference type="ARBA" id="ARBA00022475"/>
    </source>
</evidence>
<dbReference type="GO" id="GO:0015293">
    <property type="term" value="F:symporter activity"/>
    <property type="evidence" value="ECO:0007669"/>
    <property type="project" value="UniProtKB-KW"/>
</dbReference>
<dbReference type="RefSeq" id="WP_034215284.1">
    <property type="nucleotide sequence ID" value="NZ_AVCK01000064.1"/>
</dbReference>